<dbReference type="Proteomes" id="UP000887565">
    <property type="component" value="Unplaced"/>
</dbReference>
<keyword evidence="12 13" id="KW-0407">Ion channel</keyword>
<keyword evidence="15" id="KW-1185">Reference proteome</keyword>
<evidence type="ECO:0000256" key="8">
    <source>
        <dbReference type="ARBA" id="ARBA00023065"/>
    </source>
</evidence>
<sequence>MTRSSLLIAQKFSIIQVQGFINARNKLTALLWILALIASMSFMITQTGSLFKGFFFANKRTMVKLKSSELPFPAVTFCNLNPFKKNEAKKVPILATIMEVAQSVGSKISNARKKRQSLAATTRQSATVKCCEN</sequence>
<keyword evidence="5 13" id="KW-0812">Transmembrane</keyword>
<feature type="transmembrane region" description="Helical" evidence="14">
    <location>
        <begin position="29"/>
        <end position="57"/>
    </location>
</feature>
<protein>
    <submittedName>
        <fullName evidence="16">Uncharacterized protein</fullName>
    </submittedName>
</protein>
<dbReference type="WBParaSite" id="nRc.2.0.1.t30990-RA">
    <property type="protein sequence ID" value="nRc.2.0.1.t30990-RA"/>
    <property type="gene ID" value="nRc.2.0.1.g30990"/>
</dbReference>
<dbReference type="Pfam" id="PF00858">
    <property type="entry name" value="ASC"/>
    <property type="match status" value="1"/>
</dbReference>
<evidence type="ECO:0000256" key="14">
    <source>
        <dbReference type="SAM" id="Phobius"/>
    </source>
</evidence>
<keyword evidence="4 13" id="KW-0894">Sodium channel</keyword>
<dbReference type="AlphaFoldDB" id="A0A915JX36"/>
<keyword evidence="7" id="KW-0915">Sodium</keyword>
<evidence type="ECO:0000313" key="16">
    <source>
        <dbReference type="WBParaSite" id="nRc.2.0.1.t30990-RA"/>
    </source>
</evidence>
<organism evidence="15 16">
    <name type="scientific">Romanomermis culicivorax</name>
    <name type="common">Nematode worm</name>
    <dbReference type="NCBI Taxonomy" id="13658"/>
    <lineage>
        <taxon>Eukaryota</taxon>
        <taxon>Metazoa</taxon>
        <taxon>Ecdysozoa</taxon>
        <taxon>Nematoda</taxon>
        <taxon>Enoplea</taxon>
        <taxon>Dorylaimia</taxon>
        <taxon>Mermithida</taxon>
        <taxon>Mermithoidea</taxon>
        <taxon>Mermithidae</taxon>
        <taxon>Romanomermis</taxon>
    </lineage>
</organism>
<evidence type="ECO:0000256" key="1">
    <source>
        <dbReference type="ARBA" id="ARBA00004141"/>
    </source>
</evidence>
<keyword evidence="10" id="KW-0325">Glycoprotein</keyword>
<keyword evidence="8 13" id="KW-0406">Ion transport</keyword>
<evidence type="ECO:0000256" key="7">
    <source>
        <dbReference type="ARBA" id="ARBA00023053"/>
    </source>
</evidence>
<evidence type="ECO:0000256" key="4">
    <source>
        <dbReference type="ARBA" id="ARBA00022461"/>
    </source>
</evidence>
<evidence type="ECO:0000256" key="9">
    <source>
        <dbReference type="ARBA" id="ARBA00023136"/>
    </source>
</evidence>
<dbReference type="PRINTS" id="PR01078">
    <property type="entry name" value="AMINACHANNEL"/>
</dbReference>
<keyword evidence="9 14" id="KW-0472">Membrane</keyword>
<evidence type="ECO:0000256" key="12">
    <source>
        <dbReference type="ARBA" id="ARBA00023303"/>
    </source>
</evidence>
<dbReference type="GO" id="GO:0005272">
    <property type="term" value="F:sodium channel activity"/>
    <property type="evidence" value="ECO:0007669"/>
    <property type="project" value="UniProtKB-KW"/>
</dbReference>
<evidence type="ECO:0000256" key="3">
    <source>
        <dbReference type="ARBA" id="ARBA00022448"/>
    </source>
</evidence>
<dbReference type="InterPro" id="IPR001873">
    <property type="entry name" value="ENaC"/>
</dbReference>
<evidence type="ECO:0000256" key="11">
    <source>
        <dbReference type="ARBA" id="ARBA00023201"/>
    </source>
</evidence>
<evidence type="ECO:0000256" key="6">
    <source>
        <dbReference type="ARBA" id="ARBA00022989"/>
    </source>
</evidence>
<evidence type="ECO:0000256" key="13">
    <source>
        <dbReference type="RuleBase" id="RU000679"/>
    </source>
</evidence>
<keyword evidence="3 13" id="KW-0813">Transport</keyword>
<accession>A0A915JX36</accession>
<keyword evidence="11 13" id="KW-0739">Sodium transport</keyword>
<dbReference type="GO" id="GO:0016020">
    <property type="term" value="C:membrane"/>
    <property type="evidence" value="ECO:0007669"/>
    <property type="project" value="UniProtKB-SubCell"/>
</dbReference>
<evidence type="ECO:0000256" key="5">
    <source>
        <dbReference type="ARBA" id="ARBA00022692"/>
    </source>
</evidence>
<evidence type="ECO:0000313" key="15">
    <source>
        <dbReference type="Proteomes" id="UP000887565"/>
    </source>
</evidence>
<reference evidence="16" key="1">
    <citation type="submission" date="2022-11" db="UniProtKB">
        <authorList>
            <consortium name="WormBaseParasite"/>
        </authorList>
    </citation>
    <scope>IDENTIFICATION</scope>
</reference>
<name>A0A915JX36_ROMCU</name>
<evidence type="ECO:0000256" key="10">
    <source>
        <dbReference type="ARBA" id="ARBA00023180"/>
    </source>
</evidence>
<comment type="subcellular location">
    <subcellularLocation>
        <location evidence="1">Membrane</location>
        <topology evidence="1">Multi-pass membrane protein</topology>
    </subcellularLocation>
</comment>
<comment type="similarity">
    <text evidence="2 13">Belongs to the amiloride-sensitive sodium channel (TC 1.A.6) family.</text>
</comment>
<keyword evidence="6 14" id="KW-1133">Transmembrane helix</keyword>
<evidence type="ECO:0000256" key="2">
    <source>
        <dbReference type="ARBA" id="ARBA00007193"/>
    </source>
</evidence>
<proteinExistence type="inferred from homology"/>